<keyword evidence="1" id="KW-0812">Transmembrane</keyword>
<comment type="caution">
    <text evidence="2">The sequence shown here is derived from an EMBL/GenBank/DDBJ whole genome shotgun (WGS) entry which is preliminary data.</text>
</comment>
<reference evidence="2 4" key="1">
    <citation type="submission" date="2017-11" db="EMBL/GenBank/DDBJ databases">
        <title>The genome of Rhizophagus clarus HR1 reveals common genetic basis of auxotrophy among arbuscular mycorrhizal fungi.</title>
        <authorList>
            <person name="Kobayashi Y."/>
        </authorList>
    </citation>
    <scope>NUCLEOTIDE SEQUENCE [LARGE SCALE GENOMIC DNA]</scope>
    <source>
        <strain evidence="2 4">HR1</strain>
    </source>
</reference>
<feature type="transmembrane region" description="Helical" evidence="1">
    <location>
        <begin position="373"/>
        <end position="391"/>
    </location>
</feature>
<feature type="transmembrane region" description="Helical" evidence="1">
    <location>
        <begin position="214"/>
        <end position="231"/>
    </location>
</feature>
<feature type="transmembrane region" description="Helical" evidence="1">
    <location>
        <begin position="69"/>
        <end position="87"/>
    </location>
</feature>
<gene>
    <name evidence="3" type="ORF">RCL2_001410200</name>
    <name evidence="2" type="ORF">RclHR1_01930018</name>
</gene>
<dbReference type="EMBL" id="BEXD01001035">
    <property type="protein sequence ID" value="GBB91876.1"/>
    <property type="molecule type" value="Genomic_DNA"/>
</dbReference>
<feature type="transmembrane region" description="Helical" evidence="1">
    <location>
        <begin position="346"/>
        <end position="367"/>
    </location>
</feature>
<keyword evidence="1" id="KW-0472">Membrane</keyword>
<evidence type="ECO:0000313" key="2">
    <source>
        <dbReference type="EMBL" id="GBB91876.1"/>
    </source>
</evidence>
<name>A0A2Z6RHH6_9GLOM</name>
<evidence type="ECO:0000313" key="4">
    <source>
        <dbReference type="Proteomes" id="UP000247702"/>
    </source>
</evidence>
<protein>
    <submittedName>
        <fullName evidence="3">DUF6 domain protein, putative</fullName>
    </submittedName>
</protein>
<dbReference type="STRING" id="94130.A0A2Z6RHH6"/>
<dbReference type="PANTHER" id="PTHR19346:SF4">
    <property type="entry name" value="SUGAR PHOSPHATE TRANSPORTER DOMAIN-CONTAINING PROTEIN"/>
    <property type="match status" value="1"/>
</dbReference>
<organism evidence="2 4">
    <name type="scientific">Rhizophagus clarus</name>
    <dbReference type="NCBI Taxonomy" id="94130"/>
    <lineage>
        <taxon>Eukaryota</taxon>
        <taxon>Fungi</taxon>
        <taxon>Fungi incertae sedis</taxon>
        <taxon>Mucoromycota</taxon>
        <taxon>Glomeromycotina</taxon>
        <taxon>Glomeromycetes</taxon>
        <taxon>Glomerales</taxon>
        <taxon>Glomeraceae</taxon>
        <taxon>Rhizophagus</taxon>
    </lineage>
</organism>
<keyword evidence="1" id="KW-1133">Transmembrane helix</keyword>
<dbReference type="Proteomes" id="UP000615446">
    <property type="component" value="Unassembled WGS sequence"/>
</dbReference>
<dbReference type="PANTHER" id="PTHR19346">
    <property type="entry name" value="SUGAR PHOSPHATE TRANSPORTER DOMAIN-CONTAINING PROTEIN"/>
    <property type="match status" value="1"/>
</dbReference>
<evidence type="ECO:0000256" key="1">
    <source>
        <dbReference type="SAM" id="Phobius"/>
    </source>
</evidence>
<dbReference type="InterPro" id="IPR026505">
    <property type="entry name" value="Solute_c_fam_35_mem_F3/F4"/>
</dbReference>
<dbReference type="OrthoDB" id="10062838at2759"/>
<dbReference type="InterPro" id="IPR037185">
    <property type="entry name" value="EmrE-like"/>
</dbReference>
<dbReference type="EMBL" id="BLAL01000162">
    <property type="protein sequence ID" value="GES87079.1"/>
    <property type="molecule type" value="Genomic_DNA"/>
</dbReference>
<feature type="transmembrane region" description="Helical" evidence="1">
    <location>
        <begin position="32"/>
        <end position="49"/>
    </location>
</feature>
<feature type="transmembrane region" description="Helical" evidence="1">
    <location>
        <begin position="278"/>
        <end position="298"/>
    </location>
</feature>
<feature type="transmembrane region" description="Helical" evidence="1">
    <location>
        <begin position="243"/>
        <end position="266"/>
    </location>
</feature>
<dbReference type="SUPFAM" id="SSF103481">
    <property type="entry name" value="Multidrug resistance efflux transporter EmrE"/>
    <property type="match status" value="1"/>
</dbReference>
<feature type="transmembrane region" description="Helical" evidence="1">
    <location>
        <begin position="318"/>
        <end position="339"/>
    </location>
</feature>
<feature type="transmembrane region" description="Helical" evidence="1">
    <location>
        <begin position="152"/>
        <end position="176"/>
    </location>
</feature>
<reference evidence="3" key="2">
    <citation type="submission" date="2019-10" db="EMBL/GenBank/DDBJ databases">
        <title>Conservation and host-specific expression of non-tandemly repeated heterogenous ribosome RNA gene in arbuscular mycorrhizal fungi.</title>
        <authorList>
            <person name="Maeda T."/>
            <person name="Kobayashi Y."/>
            <person name="Nakagawa T."/>
            <person name="Ezawa T."/>
            <person name="Yamaguchi K."/>
            <person name="Bino T."/>
            <person name="Nishimoto Y."/>
            <person name="Shigenobu S."/>
            <person name="Kawaguchi M."/>
        </authorList>
    </citation>
    <scope>NUCLEOTIDE SEQUENCE</scope>
    <source>
        <strain evidence="3">HR1</strain>
    </source>
</reference>
<sequence length="407" mass="45791">MASAQSSQAVVEENEQIIEEDINNFAPVRKSYNTLGLSILCICIASFVIQTELAQFVQTGINFHKPYFILWIAHSCYVIILPLQFMFRLDPIQYLEEFFNVGVELASTVKPTYYSALTRNRATEESDEHNINNSEDFTSIMQILTSGYYRSVIIYILNTSFLFSFCLCIVGYIWYIAVNLTTMAKLTAIYNTSCFWAYAFSIILLNESIKLEKVLATFLSIAGVVIMTYFTKEDKDNGHLDNSMIILMGDLLACFGALMFGLYQVLYKKLGSPPIPSFLFANTITGLIGIHTFFILWIPIPLLHYTGIELFELPDAGTFGYILLIALAGVFFNASYLLVIALTSPLFAAIGIMLTIPIVAWVDLILINTPITASTVIGGFCILIAFILLSWTNIKDEIRKLYLVRDK</sequence>
<evidence type="ECO:0000313" key="3">
    <source>
        <dbReference type="EMBL" id="GES87079.1"/>
    </source>
</evidence>
<dbReference type="Proteomes" id="UP000247702">
    <property type="component" value="Unassembled WGS sequence"/>
</dbReference>
<proteinExistence type="predicted"/>
<feature type="transmembrane region" description="Helical" evidence="1">
    <location>
        <begin position="188"/>
        <end position="205"/>
    </location>
</feature>
<dbReference type="AlphaFoldDB" id="A0A2Z6RHH6"/>
<accession>A0A2Z6RHH6</accession>
<keyword evidence="4" id="KW-1185">Reference proteome</keyword>